<name>A0ABX0ZT62_9ACTN</name>
<evidence type="ECO:0000259" key="8">
    <source>
        <dbReference type="Pfam" id="PF08281"/>
    </source>
</evidence>
<organism evidence="9 10">
    <name type="scientific">Actinacidiphila epipremni</name>
    <dbReference type="NCBI Taxonomy" id="2053013"/>
    <lineage>
        <taxon>Bacteria</taxon>
        <taxon>Bacillati</taxon>
        <taxon>Actinomycetota</taxon>
        <taxon>Actinomycetes</taxon>
        <taxon>Kitasatosporales</taxon>
        <taxon>Streptomycetaceae</taxon>
        <taxon>Actinacidiphila</taxon>
    </lineage>
</organism>
<dbReference type="Pfam" id="PF04542">
    <property type="entry name" value="Sigma70_r2"/>
    <property type="match status" value="1"/>
</dbReference>
<dbReference type="InterPro" id="IPR036388">
    <property type="entry name" value="WH-like_DNA-bd_sf"/>
</dbReference>
<accession>A0ABX0ZT62</accession>
<comment type="caution">
    <text evidence="9">The sequence shown here is derived from an EMBL/GenBank/DDBJ whole genome shotgun (WGS) entry which is preliminary data.</text>
</comment>
<dbReference type="CDD" id="cd06171">
    <property type="entry name" value="Sigma70_r4"/>
    <property type="match status" value="1"/>
</dbReference>
<feature type="compositionally biased region" description="Basic and acidic residues" evidence="6">
    <location>
        <begin position="413"/>
        <end position="425"/>
    </location>
</feature>
<dbReference type="PANTHER" id="PTHR30173:SF36">
    <property type="entry name" value="ECF RNA POLYMERASE SIGMA FACTOR SIGJ"/>
    <property type="match status" value="1"/>
</dbReference>
<dbReference type="Gene3D" id="1.10.1740.10">
    <property type="match status" value="1"/>
</dbReference>
<proteinExistence type="inferred from homology"/>
<dbReference type="InterPro" id="IPR013249">
    <property type="entry name" value="RNA_pol_sigma70_r4_t2"/>
</dbReference>
<keyword evidence="4" id="KW-0731">Sigma factor</keyword>
<dbReference type="NCBIfam" id="TIGR02937">
    <property type="entry name" value="sigma70-ECF"/>
    <property type="match status" value="1"/>
</dbReference>
<dbReference type="SUPFAM" id="SSF88946">
    <property type="entry name" value="Sigma2 domain of RNA polymerase sigma factors"/>
    <property type="match status" value="1"/>
</dbReference>
<evidence type="ECO:0000313" key="10">
    <source>
        <dbReference type="Proteomes" id="UP000734511"/>
    </source>
</evidence>
<reference evidence="9 10" key="1">
    <citation type="submission" date="2020-03" db="EMBL/GenBank/DDBJ databases">
        <title>WGS of actinomycetes isolated from Thailand.</title>
        <authorList>
            <person name="Thawai C."/>
        </authorList>
    </citation>
    <scope>NUCLEOTIDE SEQUENCE [LARGE SCALE GENOMIC DNA]</scope>
    <source>
        <strain evidence="9 10">PRB2-1</strain>
    </source>
</reference>
<feature type="domain" description="RNA polymerase sigma-70 region 2" evidence="7">
    <location>
        <begin position="70"/>
        <end position="129"/>
    </location>
</feature>
<keyword evidence="10" id="KW-1185">Reference proteome</keyword>
<dbReference type="InterPro" id="IPR013325">
    <property type="entry name" value="RNA_pol_sigma_r2"/>
</dbReference>
<dbReference type="InterPro" id="IPR013324">
    <property type="entry name" value="RNA_pol_sigma_r3/r4-like"/>
</dbReference>
<dbReference type="Gene3D" id="3.10.450.50">
    <property type="match status" value="1"/>
</dbReference>
<dbReference type="EMBL" id="JAATEJ010000021">
    <property type="protein sequence ID" value="NJP46431.1"/>
    <property type="molecule type" value="Genomic_DNA"/>
</dbReference>
<evidence type="ECO:0000256" key="2">
    <source>
        <dbReference type="ARBA" id="ARBA00011344"/>
    </source>
</evidence>
<evidence type="ECO:0000256" key="1">
    <source>
        <dbReference type="ARBA" id="ARBA00010641"/>
    </source>
</evidence>
<dbReference type="SUPFAM" id="SSF54427">
    <property type="entry name" value="NTF2-like"/>
    <property type="match status" value="1"/>
</dbReference>
<dbReference type="Gene3D" id="1.10.10.10">
    <property type="entry name" value="Winged helix-like DNA-binding domain superfamily/Winged helix DNA-binding domain"/>
    <property type="match status" value="1"/>
</dbReference>
<keyword evidence="5" id="KW-0804">Transcription</keyword>
<sequence length="425" mass="44185">MRGRAGRGCDSGAPHGETRVTPVAADVTLEGAPSLSWASGKRVTGGSIVSDSPAVAGPAAGDRATADFVSHRELLFSVVYNMLGSVSDTEDVLQETWLAWSRRAGDTAGEPIGNPRAYLVRIAVNQALARQASISRRRETYIGPWLPEPLATGATPQTEDSAQAARAADAAESVLRGESVSMAMLVVLETLTPLERAVFVLHEVFGYAHGEIAGILGRTPAAVRQLAHRAREHVQARRPRYQADRRLQQQVTERFIAAALGGDLAGLMSLLAPDVTLWADGGGKPGALVRPVSGRENVARLLTGYASRRLPRTADIRYRQVNGDPSVVVVTDDSPSAVMVVDLDAAGDKVTDIYLVVNPEKLSGVGAEDAEGTGGAGDPGRDGEGGASWLPGEADGPGHAGAPAGTGGPGRGGRRDGLGGARSHD</sequence>
<dbReference type="InterPro" id="IPR032710">
    <property type="entry name" value="NTF2-like_dom_sf"/>
</dbReference>
<dbReference type="SUPFAM" id="SSF88659">
    <property type="entry name" value="Sigma3 and sigma4 domains of RNA polymerase sigma factors"/>
    <property type="match status" value="1"/>
</dbReference>
<comment type="subunit">
    <text evidence="2">Interacts transiently with the RNA polymerase catalytic core formed by RpoA, RpoB, RpoC and RpoZ (2 alpha, 1 beta, 1 beta' and 1 omega subunit) to form the RNA polymerase holoenzyme that can initiate transcription.</text>
</comment>
<gene>
    <name evidence="9" type="primary">sigJ</name>
    <name evidence="9" type="ORF">HCN08_23910</name>
</gene>
<evidence type="ECO:0000313" key="9">
    <source>
        <dbReference type="EMBL" id="NJP46431.1"/>
    </source>
</evidence>
<evidence type="ECO:0000259" key="7">
    <source>
        <dbReference type="Pfam" id="PF04542"/>
    </source>
</evidence>
<dbReference type="InterPro" id="IPR014284">
    <property type="entry name" value="RNA_pol_sigma-70_dom"/>
</dbReference>
<dbReference type="InterPro" id="IPR052704">
    <property type="entry name" value="ECF_Sigma-70_Domain"/>
</dbReference>
<dbReference type="PANTHER" id="PTHR30173">
    <property type="entry name" value="SIGMA 19 FACTOR"/>
    <property type="match status" value="1"/>
</dbReference>
<dbReference type="Pfam" id="PF08281">
    <property type="entry name" value="Sigma70_r4_2"/>
    <property type="match status" value="1"/>
</dbReference>
<evidence type="ECO:0000256" key="6">
    <source>
        <dbReference type="SAM" id="MobiDB-lite"/>
    </source>
</evidence>
<feature type="region of interest" description="Disordered" evidence="6">
    <location>
        <begin position="365"/>
        <end position="425"/>
    </location>
</feature>
<feature type="domain" description="RNA polymerase sigma factor 70 region 4 type 2" evidence="8">
    <location>
        <begin position="183"/>
        <end position="233"/>
    </location>
</feature>
<keyword evidence="3" id="KW-0805">Transcription regulation</keyword>
<dbReference type="InterPro" id="IPR007627">
    <property type="entry name" value="RNA_pol_sigma70_r2"/>
</dbReference>
<protein>
    <submittedName>
        <fullName evidence="9">RNA polymerase sigma factor SigJ</fullName>
    </submittedName>
</protein>
<dbReference type="NCBIfam" id="NF007214">
    <property type="entry name" value="PRK09636.1"/>
    <property type="match status" value="1"/>
</dbReference>
<evidence type="ECO:0000256" key="5">
    <source>
        <dbReference type="ARBA" id="ARBA00023163"/>
    </source>
</evidence>
<comment type="similarity">
    <text evidence="1">Belongs to the sigma-70 factor family. ECF subfamily.</text>
</comment>
<evidence type="ECO:0000256" key="4">
    <source>
        <dbReference type="ARBA" id="ARBA00023082"/>
    </source>
</evidence>
<evidence type="ECO:0000256" key="3">
    <source>
        <dbReference type="ARBA" id="ARBA00023015"/>
    </source>
</evidence>
<dbReference type="Proteomes" id="UP000734511">
    <property type="component" value="Unassembled WGS sequence"/>
</dbReference>